<dbReference type="InterPro" id="IPR031052">
    <property type="entry name" value="FHY3/FAR1"/>
</dbReference>
<dbReference type="GO" id="GO:0005634">
    <property type="term" value="C:nucleus"/>
    <property type="evidence" value="ECO:0007669"/>
    <property type="project" value="UniProtKB-SubCell"/>
</dbReference>
<proteinExistence type="inferred from homology"/>
<dbReference type="GO" id="GO:0008270">
    <property type="term" value="F:zinc ion binding"/>
    <property type="evidence" value="ECO:0007669"/>
    <property type="project" value="UniProtKB-UniRule"/>
</dbReference>
<keyword evidence="1" id="KW-0479">Metal-binding</keyword>
<reference evidence="2" key="1">
    <citation type="submission" date="2023-07" db="EMBL/GenBank/DDBJ databases">
        <title>A chromosome-level genome assembly of Lolium multiflorum.</title>
        <authorList>
            <person name="Chen Y."/>
            <person name="Copetti D."/>
            <person name="Kolliker R."/>
            <person name="Studer B."/>
        </authorList>
    </citation>
    <scope>NUCLEOTIDE SEQUENCE</scope>
    <source>
        <strain evidence="2">02402/16</strain>
        <tissue evidence="2">Leaf</tissue>
    </source>
</reference>
<comment type="similarity">
    <text evidence="1">Belongs to the FHY3/FAR1 family.</text>
</comment>
<comment type="function">
    <text evidence="1">Putative transcription activator involved in regulating light control of development.</text>
</comment>
<comment type="caution">
    <text evidence="2">The sequence shown here is derived from an EMBL/GenBank/DDBJ whole genome shotgun (WGS) entry which is preliminary data.</text>
</comment>
<evidence type="ECO:0000313" key="2">
    <source>
        <dbReference type="EMBL" id="KAK1695414.1"/>
    </source>
</evidence>
<dbReference type="PANTHER" id="PTHR31669">
    <property type="entry name" value="PROTEIN FAR1-RELATED SEQUENCE 10-RELATED"/>
    <property type="match status" value="1"/>
</dbReference>
<comment type="subcellular location">
    <subcellularLocation>
        <location evidence="1">Nucleus</location>
    </subcellularLocation>
</comment>
<keyword evidence="3" id="KW-1185">Reference proteome</keyword>
<dbReference type="PANTHER" id="PTHR31669:SF217">
    <property type="entry name" value="PROTEIN FAR1-RELATED SEQUENCE"/>
    <property type="match status" value="1"/>
</dbReference>
<organism evidence="2 3">
    <name type="scientific">Lolium multiflorum</name>
    <name type="common">Italian ryegrass</name>
    <name type="synonym">Lolium perenne subsp. multiflorum</name>
    <dbReference type="NCBI Taxonomy" id="4521"/>
    <lineage>
        <taxon>Eukaryota</taxon>
        <taxon>Viridiplantae</taxon>
        <taxon>Streptophyta</taxon>
        <taxon>Embryophyta</taxon>
        <taxon>Tracheophyta</taxon>
        <taxon>Spermatophyta</taxon>
        <taxon>Magnoliopsida</taxon>
        <taxon>Liliopsida</taxon>
        <taxon>Poales</taxon>
        <taxon>Poaceae</taxon>
        <taxon>BOP clade</taxon>
        <taxon>Pooideae</taxon>
        <taxon>Poodae</taxon>
        <taxon>Poeae</taxon>
        <taxon>Poeae Chloroplast Group 2 (Poeae type)</taxon>
        <taxon>Loliodinae</taxon>
        <taxon>Loliinae</taxon>
        <taxon>Lolium</taxon>
    </lineage>
</organism>
<accession>A0AAD8U176</accession>
<gene>
    <name evidence="2" type="ORF">QYE76_012111</name>
</gene>
<sequence>MAYVEKHTVELNKLYYLHKGLEEKLLIAMNHPLTPLEFENAWQEMVSEHGLQNDPTLRGLYEHRSSWIAAYFNGIFCGTMTSTQRSESTNRMMNRYHVDKSTILHMFARRMYQMLQMRKDDEGLETVYSQCCLAGIGDEHGGGEQQGEAAPRCSWT</sequence>
<evidence type="ECO:0000313" key="3">
    <source>
        <dbReference type="Proteomes" id="UP001231189"/>
    </source>
</evidence>
<dbReference type="Proteomes" id="UP001231189">
    <property type="component" value="Unassembled WGS sequence"/>
</dbReference>
<dbReference type="EMBL" id="JAUUTY010000001">
    <property type="protein sequence ID" value="KAK1695414.1"/>
    <property type="molecule type" value="Genomic_DNA"/>
</dbReference>
<name>A0AAD8U176_LOLMU</name>
<keyword evidence="1" id="KW-0862">Zinc</keyword>
<dbReference type="GO" id="GO:0006355">
    <property type="term" value="P:regulation of DNA-templated transcription"/>
    <property type="evidence" value="ECO:0007669"/>
    <property type="project" value="UniProtKB-UniRule"/>
</dbReference>
<evidence type="ECO:0000256" key="1">
    <source>
        <dbReference type="RuleBase" id="RU367018"/>
    </source>
</evidence>
<keyword evidence="1" id="KW-0539">Nucleus</keyword>
<keyword evidence="1" id="KW-0863">Zinc-finger</keyword>
<dbReference type="AlphaFoldDB" id="A0AAD8U176"/>
<protein>
    <recommendedName>
        <fullName evidence="1">Protein FAR1-RELATED SEQUENCE</fullName>
    </recommendedName>
</protein>